<dbReference type="GO" id="GO:0003989">
    <property type="term" value="F:acetyl-CoA carboxylase activity"/>
    <property type="evidence" value="ECO:0007669"/>
    <property type="project" value="InterPro"/>
</dbReference>
<dbReference type="PRINTS" id="PR01071">
    <property type="entry name" value="ACOABIOTINCC"/>
</dbReference>
<evidence type="ECO:0000313" key="11">
    <source>
        <dbReference type="EMBL" id="MQY46876.1"/>
    </source>
</evidence>
<evidence type="ECO:0000256" key="2">
    <source>
        <dbReference type="ARBA" id="ARBA00005194"/>
    </source>
</evidence>
<dbReference type="PANTHER" id="PTHR45266">
    <property type="entry name" value="OXALOACETATE DECARBOXYLASE ALPHA CHAIN"/>
    <property type="match status" value="1"/>
</dbReference>
<dbReference type="PROSITE" id="PS50968">
    <property type="entry name" value="BIOTINYL_LIPOYL"/>
    <property type="match status" value="1"/>
</dbReference>
<keyword evidence="7 9" id="KW-0275">Fatty acid biosynthesis</keyword>
<dbReference type="GO" id="GO:0009317">
    <property type="term" value="C:acetyl-CoA carboxylase complex"/>
    <property type="evidence" value="ECO:0007669"/>
    <property type="project" value="InterPro"/>
</dbReference>
<dbReference type="InterPro" id="IPR001882">
    <property type="entry name" value="Biotin_BS"/>
</dbReference>
<keyword evidence="6 9" id="KW-0443">Lipid metabolism</keyword>
<dbReference type="CDD" id="cd06850">
    <property type="entry name" value="biotinyl_domain"/>
    <property type="match status" value="1"/>
</dbReference>
<gene>
    <name evidence="11" type="ORF">GAO09_12630</name>
</gene>
<dbReference type="InterPro" id="IPR000089">
    <property type="entry name" value="Biotin_lipoyl"/>
</dbReference>
<dbReference type="UniPathway" id="UPA00094"/>
<protein>
    <recommendedName>
        <fullName evidence="3 9">Biotin carboxyl carrier protein of acetyl-CoA carboxylase</fullName>
    </recommendedName>
</protein>
<reference evidence="11 12" key="1">
    <citation type="submission" date="2019-11" db="EMBL/GenBank/DDBJ databases">
        <title>Genome analysis of Rhizobacterium cereale a novel genus and species isolated from maize roots in North Spain.</title>
        <authorList>
            <person name="Menendez E."/>
            <person name="Flores-Felix J.D."/>
            <person name="Ramirez-Bahena M.-H."/>
            <person name="Igual J.M."/>
            <person name="Garcia-Fraile P."/>
            <person name="Peix A."/>
            <person name="Velazquez E."/>
        </authorList>
    </citation>
    <scope>NUCLEOTIDE SEQUENCE [LARGE SCALE GENOMIC DNA]</scope>
    <source>
        <strain evidence="11 12">RZME27</strain>
    </source>
</reference>
<evidence type="ECO:0000256" key="5">
    <source>
        <dbReference type="ARBA" id="ARBA00022832"/>
    </source>
</evidence>
<dbReference type="AlphaFoldDB" id="A0A6A8ACE3"/>
<evidence type="ECO:0000256" key="9">
    <source>
        <dbReference type="RuleBase" id="RU364072"/>
    </source>
</evidence>
<dbReference type="SUPFAM" id="SSF51230">
    <property type="entry name" value="Single hybrid motif"/>
    <property type="match status" value="1"/>
</dbReference>
<dbReference type="InterPro" id="IPR011053">
    <property type="entry name" value="Single_hybrid_motif"/>
</dbReference>
<dbReference type="InterPro" id="IPR050709">
    <property type="entry name" value="Biotin_Carboxyl_Carrier/Decarb"/>
</dbReference>
<comment type="pathway">
    <text evidence="2 9">Lipid metabolism; fatty acid biosynthesis.</text>
</comment>
<evidence type="ECO:0000256" key="1">
    <source>
        <dbReference type="ARBA" id="ARBA00003761"/>
    </source>
</evidence>
<keyword evidence="5 9" id="KW-0276">Fatty acid metabolism</keyword>
<evidence type="ECO:0000256" key="6">
    <source>
        <dbReference type="ARBA" id="ARBA00023098"/>
    </source>
</evidence>
<organism evidence="11 12">
    <name type="scientific">Endobacterium cereale</name>
    <dbReference type="NCBI Taxonomy" id="2663029"/>
    <lineage>
        <taxon>Bacteria</taxon>
        <taxon>Pseudomonadati</taxon>
        <taxon>Pseudomonadota</taxon>
        <taxon>Alphaproteobacteria</taxon>
        <taxon>Hyphomicrobiales</taxon>
        <taxon>Rhizobiaceae</taxon>
        <taxon>Endobacterium</taxon>
    </lineage>
</organism>
<evidence type="ECO:0000256" key="3">
    <source>
        <dbReference type="ARBA" id="ARBA00017562"/>
    </source>
</evidence>
<evidence type="ECO:0000313" key="12">
    <source>
        <dbReference type="Proteomes" id="UP000435138"/>
    </source>
</evidence>
<comment type="function">
    <text evidence="1 9">This protein is a component of the acetyl coenzyme A carboxylase complex; first, biotin carboxylase catalyzes the carboxylation of the carrier protein and then the transcarboxylase transfers the carboxyl group to form malonyl-CoA.</text>
</comment>
<dbReference type="RefSeq" id="WP_153354356.1">
    <property type="nucleotide sequence ID" value="NZ_JAYKOO010000010.1"/>
</dbReference>
<dbReference type="Gene3D" id="2.40.50.100">
    <property type="match status" value="1"/>
</dbReference>
<keyword evidence="12" id="KW-1185">Reference proteome</keyword>
<keyword evidence="8 9" id="KW-0092">Biotin</keyword>
<dbReference type="InterPro" id="IPR001249">
    <property type="entry name" value="AcCoA_biotinCC"/>
</dbReference>
<evidence type="ECO:0000259" key="10">
    <source>
        <dbReference type="PROSITE" id="PS50968"/>
    </source>
</evidence>
<name>A0A6A8ACE3_9HYPH</name>
<dbReference type="EMBL" id="WIXI01000042">
    <property type="protein sequence ID" value="MQY46876.1"/>
    <property type="molecule type" value="Genomic_DNA"/>
</dbReference>
<proteinExistence type="predicted"/>
<dbReference type="GO" id="GO:0006633">
    <property type="term" value="P:fatty acid biosynthetic process"/>
    <property type="evidence" value="ECO:0007669"/>
    <property type="project" value="UniProtKB-UniPathway"/>
</dbReference>
<evidence type="ECO:0000256" key="4">
    <source>
        <dbReference type="ARBA" id="ARBA00022516"/>
    </source>
</evidence>
<dbReference type="PROSITE" id="PS00188">
    <property type="entry name" value="BIOTIN"/>
    <property type="match status" value="1"/>
</dbReference>
<accession>A0A6A8ACE3</accession>
<evidence type="ECO:0000256" key="7">
    <source>
        <dbReference type="ARBA" id="ARBA00023160"/>
    </source>
</evidence>
<dbReference type="PANTHER" id="PTHR45266:SF3">
    <property type="entry name" value="OXALOACETATE DECARBOXYLASE ALPHA CHAIN"/>
    <property type="match status" value="1"/>
</dbReference>
<dbReference type="Proteomes" id="UP000435138">
    <property type="component" value="Unassembled WGS sequence"/>
</dbReference>
<comment type="caution">
    <text evidence="11">The sequence shown here is derived from an EMBL/GenBank/DDBJ whole genome shotgun (WGS) entry which is preliminary data.</text>
</comment>
<sequence>MDLSKIEKLIDFVGRSNVAELTVTEKGTTVRIFRDRSSDLPLSSDVTAAPSAADVPATSVAAGRQRSGTTVSAPIFGVLHIAPAPDDPPFVSVGDAVDEGQTLFIIEAMKVFNKIAAPRAGKITRLADVNGAEVEVGDVLAEIA</sequence>
<dbReference type="Pfam" id="PF00364">
    <property type="entry name" value="Biotin_lipoyl"/>
    <property type="match status" value="1"/>
</dbReference>
<keyword evidence="4 9" id="KW-0444">Lipid biosynthesis</keyword>
<feature type="domain" description="Lipoyl-binding" evidence="10">
    <location>
        <begin position="68"/>
        <end position="144"/>
    </location>
</feature>
<evidence type="ECO:0000256" key="8">
    <source>
        <dbReference type="ARBA" id="ARBA00023267"/>
    </source>
</evidence>